<sequence>MAAETSAAANRAARQATEHARLSARERLLAAANELFYEEGVNTVGIDRVIERAGVAKATLYSAFGSKDELIRAYLEQRFQARREHTLSGLNPVETAREKLLAVFDVLSESFAKPHYHGCAFVNAAAEARPGSPIETAVDGYRGWMRELLTQLAREAGAADPELLAWQLHLLYDGASVSARMDHTPQAASPARAAAEALISAALD</sequence>
<evidence type="ECO:0000313" key="6">
    <source>
        <dbReference type="EMBL" id="MBS2963156.1"/>
    </source>
</evidence>
<feature type="DNA-binding region" description="H-T-H motif" evidence="4">
    <location>
        <begin position="45"/>
        <end position="64"/>
    </location>
</feature>
<dbReference type="Gene3D" id="1.10.357.10">
    <property type="entry name" value="Tetracycline Repressor, domain 2"/>
    <property type="match status" value="1"/>
</dbReference>
<dbReference type="Pfam" id="PF16925">
    <property type="entry name" value="TetR_C_13"/>
    <property type="match status" value="1"/>
</dbReference>
<evidence type="ECO:0000259" key="5">
    <source>
        <dbReference type="PROSITE" id="PS50977"/>
    </source>
</evidence>
<evidence type="ECO:0000256" key="2">
    <source>
        <dbReference type="ARBA" id="ARBA00023125"/>
    </source>
</evidence>
<accession>A0A8J8BCI5</accession>
<protein>
    <submittedName>
        <fullName evidence="6">TetR/AcrR family transcriptional regulator</fullName>
    </submittedName>
</protein>
<dbReference type="PANTHER" id="PTHR47506">
    <property type="entry name" value="TRANSCRIPTIONAL REGULATORY PROTEIN"/>
    <property type="match status" value="1"/>
</dbReference>
<dbReference type="SUPFAM" id="SSF48498">
    <property type="entry name" value="Tetracyclin repressor-like, C-terminal domain"/>
    <property type="match status" value="1"/>
</dbReference>
<dbReference type="PRINTS" id="PR00455">
    <property type="entry name" value="HTHTETR"/>
</dbReference>
<comment type="caution">
    <text evidence="6">The sequence shown here is derived from an EMBL/GenBank/DDBJ whole genome shotgun (WGS) entry which is preliminary data.</text>
</comment>
<gene>
    <name evidence="6" type="ORF">KGA66_08875</name>
</gene>
<evidence type="ECO:0000256" key="3">
    <source>
        <dbReference type="ARBA" id="ARBA00023163"/>
    </source>
</evidence>
<keyword evidence="1" id="KW-0805">Transcription regulation</keyword>
<dbReference type="GO" id="GO:0003677">
    <property type="term" value="F:DNA binding"/>
    <property type="evidence" value="ECO:0007669"/>
    <property type="project" value="UniProtKB-UniRule"/>
</dbReference>
<dbReference type="SUPFAM" id="SSF46689">
    <property type="entry name" value="Homeodomain-like"/>
    <property type="match status" value="1"/>
</dbReference>
<evidence type="ECO:0000256" key="1">
    <source>
        <dbReference type="ARBA" id="ARBA00023015"/>
    </source>
</evidence>
<dbReference type="EMBL" id="JAGSXH010000021">
    <property type="protein sequence ID" value="MBS2963156.1"/>
    <property type="molecule type" value="Genomic_DNA"/>
</dbReference>
<dbReference type="InterPro" id="IPR036271">
    <property type="entry name" value="Tet_transcr_reg_TetR-rel_C_sf"/>
</dbReference>
<dbReference type="PANTHER" id="PTHR47506:SF6">
    <property type="entry name" value="HTH-TYPE TRANSCRIPTIONAL REPRESSOR NEMR"/>
    <property type="match status" value="1"/>
</dbReference>
<keyword evidence="7" id="KW-1185">Reference proteome</keyword>
<dbReference type="InterPro" id="IPR001647">
    <property type="entry name" value="HTH_TetR"/>
</dbReference>
<dbReference type="PROSITE" id="PS50977">
    <property type="entry name" value="HTH_TETR_2"/>
    <property type="match status" value="1"/>
</dbReference>
<name>A0A8J8BCI5_9ACTN</name>
<organism evidence="6 7">
    <name type="scientific">Actinocrinis puniceicyclus</name>
    <dbReference type="NCBI Taxonomy" id="977794"/>
    <lineage>
        <taxon>Bacteria</taxon>
        <taxon>Bacillati</taxon>
        <taxon>Actinomycetota</taxon>
        <taxon>Actinomycetes</taxon>
        <taxon>Catenulisporales</taxon>
        <taxon>Actinospicaceae</taxon>
        <taxon>Actinocrinis</taxon>
    </lineage>
</organism>
<feature type="domain" description="HTH tetR-type" evidence="5">
    <location>
        <begin position="22"/>
        <end position="82"/>
    </location>
</feature>
<proteinExistence type="predicted"/>
<dbReference type="RefSeq" id="WP_211466581.1">
    <property type="nucleotide sequence ID" value="NZ_JAGSXH010000021.1"/>
</dbReference>
<reference evidence="6" key="1">
    <citation type="submission" date="2021-04" db="EMBL/GenBank/DDBJ databases">
        <title>Genome based classification of Actinospica acidithermotolerans sp. nov., an actinobacterium isolated from an Indonesian hot spring.</title>
        <authorList>
            <person name="Kusuma A.B."/>
            <person name="Putra K.E."/>
            <person name="Nafisah S."/>
            <person name="Loh J."/>
            <person name="Nouioui I."/>
            <person name="Goodfellow M."/>
        </authorList>
    </citation>
    <scope>NUCLEOTIDE SEQUENCE</scope>
    <source>
        <strain evidence="6">DSM 45618</strain>
    </source>
</reference>
<dbReference type="Pfam" id="PF00440">
    <property type="entry name" value="TetR_N"/>
    <property type="match status" value="1"/>
</dbReference>
<keyword evidence="3" id="KW-0804">Transcription</keyword>
<dbReference type="InterPro" id="IPR009057">
    <property type="entry name" value="Homeodomain-like_sf"/>
</dbReference>
<dbReference type="AlphaFoldDB" id="A0A8J8BCI5"/>
<evidence type="ECO:0000313" key="7">
    <source>
        <dbReference type="Proteomes" id="UP000677913"/>
    </source>
</evidence>
<dbReference type="InterPro" id="IPR011075">
    <property type="entry name" value="TetR_C"/>
</dbReference>
<evidence type="ECO:0000256" key="4">
    <source>
        <dbReference type="PROSITE-ProRule" id="PRU00335"/>
    </source>
</evidence>
<dbReference type="Proteomes" id="UP000677913">
    <property type="component" value="Unassembled WGS sequence"/>
</dbReference>
<keyword evidence="2 4" id="KW-0238">DNA-binding</keyword>